<dbReference type="Gene3D" id="3.30.43.10">
    <property type="entry name" value="Uridine Diphospho-n-acetylenolpyruvylglucosamine Reductase, domain 2"/>
    <property type="match status" value="1"/>
</dbReference>
<feature type="domain" description="FAD-binding PCMH-type" evidence="6">
    <location>
        <begin position="59"/>
        <end position="231"/>
    </location>
</feature>
<evidence type="ECO:0000256" key="4">
    <source>
        <dbReference type="ARBA" id="ARBA00023002"/>
    </source>
</evidence>
<dbReference type="PANTHER" id="PTHR42973">
    <property type="entry name" value="BINDING OXIDOREDUCTASE, PUTATIVE (AFU_ORTHOLOGUE AFUA_1G17690)-RELATED"/>
    <property type="match status" value="1"/>
</dbReference>
<dbReference type="PROSITE" id="PS51387">
    <property type="entry name" value="FAD_PCMH"/>
    <property type="match status" value="1"/>
</dbReference>
<evidence type="ECO:0000259" key="6">
    <source>
        <dbReference type="PROSITE" id="PS51387"/>
    </source>
</evidence>
<evidence type="ECO:0000256" key="2">
    <source>
        <dbReference type="ARBA" id="ARBA00022630"/>
    </source>
</evidence>
<name>A0AA39L8B6_SARSR</name>
<proteinExistence type="inferred from homology"/>
<comment type="caution">
    <text evidence="7">The sequence shown here is derived from an EMBL/GenBank/DDBJ whole genome shotgun (WGS) entry which is preliminary data.</text>
</comment>
<dbReference type="GO" id="GO:0071949">
    <property type="term" value="F:FAD binding"/>
    <property type="evidence" value="ECO:0007669"/>
    <property type="project" value="InterPro"/>
</dbReference>
<accession>A0AA39L8B6</accession>
<evidence type="ECO:0000313" key="8">
    <source>
        <dbReference type="Proteomes" id="UP001175261"/>
    </source>
</evidence>
<dbReference type="InterPro" id="IPR036318">
    <property type="entry name" value="FAD-bd_PCMH-like_sf"/>
</dbReference>
<organism evidence="7 8">
    <name type="scientific">Sarocladium strictum</name>
    <name type="common">Black bundle disease fungus</name>
    <name type="synonym">Acremonium strictum</name>
    <dbReference type="NCBI Taxonomy" id="5046"/>
    <lineage>
        <taxon>Eukaryota</taxon>
        <taxon>Fungi</taxon>
        <taxon>Dikarya</taxon>
        <taxon>Ascomycota</taxon>
        <taxon>Pezizomycotina</taxon>
        <taxon>Sordariomycetes</taxon>
        <taxon>Hypocreomycetidae</taxon>
        <taxon>Hypocreales</taxon>
        <taxon>Sarocladiaceae</taxon>
        <taxon>Sarocladium</taxon>
    </lineage>
</organism>
<dbReference type="EMBL" id="JAPDFR010000003">
    <property type="protein sequence ID" value="KAK0387514.1"/>
    <property type="molecule type" value="Genomic_DNA"/>
</dbReference>
<evidence type="ECO:0000256" key="1">
    <source>
        <dbReference type="ARBA" id="ARBA00005466"/>
    </source>
</evidence>
<keyword evidence="4" id="KW-0560">Oxidoreductase</keyword>
<comment type="similarity">
    <text evidence="1">Belongs to the oxygen-dependent FAD-linked oxidoreductase family.</text>
</comment>
<dbReference type="AlphaFoldDB" id="A0AA39L8B6"/>
<dbReference type="PANTHER" id="PTHR42973:SF13">
    <property type="entry name" value="FAD-BINDING PCMH-TYPE DOMAIN-CONTAINING PROTEIN"/>
    <property type="match status" value="1"/>
</dbReference>
<feature type="chain" id="PRO_5041265038" description="FAD-binding PCMH-type domain-containing protein" evidence="5">
    <location>
        <begin position="18"/>
        <end position="495"/>
    </location>
</feature>
<keyword evidence="5" id="KW-0732">Signal</keyword>
<keyword evidence="2" id="KW-0285">Flavoprotein</keyword>
<gene>
    <name evidence="7" type="ORF">NLU13_3760</name>
</gene>
<dbReference type="Pfam" id="PF01565">
    <property type="entry name" value="FAD_binding_4"/>
    <property type="match status" value="1"/>
</dbReference>
<evidence type="ECO:0000256" key="3">
    <source>
        <dbReference type="ARBA" id="ARBA00022827"/>
    </source>
</evidence>
<evidence type="ECO:0000256" key="5">
    <source>
        <dbReference type="SAM" id="SignalP"/>
    </source>
</evidence>
<keyword evidence="8" id="KW-1185">Reference proteome</keyword>
<sequence>MQASCARVMALATLVLGSLSPEALDACKAISSAAPGRVAMQSSLQYNKEVNSYWSIALHDVRPACVVFPKSATDISAAVKILNKHEKVRFAVKSGGHSVTPTHSSVEDGVLITTSAMVGATFDKERMVAYVKPGGKWNDVIPMLEKSGVTMLGGRIGIVGVGGLLTQGGISFLSSQYGLAADNIVEWEIVMADGSIKRVKAEEEPELARALRGSGNQFGIVSQFTTNVYPIGKVWGGTRLYAADKASQIFDAYHNTFKKGEDTKAAIILSTFWSPFNVQFFIIFYFYDGPFPPTSGGFAQLLNIPYTTSTTRTQSYSNLLRENGELPDALKARISFHTTTVPYVPDRPDIYEEIRAKFGSLTQHEINQRLIPECSISFEPIPATVGKQSEKRGGNALGLTADDPDRMMLAIECAWNLSSDDDLFVRLSEELTDWIEEQIPEWTKGRDIYLPYLMNDAGKGQNATGTYRDFGKLKALQAELDPNGLFRTRTGGFSY</sequence>
<dbReference type="InterPro" id="IPR016169">
    <property type="entry name" value="FAD-bd_PCMH_sub2"/>
</dbReference>
<dbReference type="InterPro" id="IPR006094">
    <property type="entry name" value="Oxid_FAD_bind_N"/>
</dbReference>
<dbReference type="Gene3D" id="3.40.462.20">
    <property type="match status" value="1"/>
</dbReference>
<dbReference type="SUPFAM" id="SSF56176">
    <property type="entry name" value="FAD-binding/transporter-associated domain-like"/>
    <property type="match status" value="1"/>
</dbReference>
<dbReference type="Gene3D" id="3.30.465.10">
    <property type="match status" value="1"/>
</dbReference>
<dbReference type="InterPro" id="IPR016167">
    <property type="entry name" value="FAD-bd_PCMH_sub1"/>
</dbReference>
<dbReference type="InterPro" id="IPR016166">
    <property type="entry name" value="FAD-bd_PCMH"/>
</dbReference>
<dbReference type="InterPro" id="IPR050416">
    <property type="entry name" value="FAD-linked_Oxidoreductase"/>
</dbReference>
<feature type="signal peptide" evidence="5">
    <location>
        <begin position="1"/>
        <end position="17"/>
    </location>
</feature>
<reference evidence="7" key="1">
    <citation type="submission" date="2022-10" db="EMBL/GenBank/DDBJ databases">
        <title>Determination and structural analysis of whole genome sequence of Sarocladium strictum F4-1.</title>
        <authorList>
            <person name="Hu L."/>
            <person name="Jiang Y."/>
        </authorList>
    </citation>
    <scope>NUCLEOTIDE SEQUENCE</scope>
    <source>
        <strain evidence="7">F4-1</strain>
    </source>
</reference>
<protein>
    <recommendedName>
        <fullName evidence="6">FAD-binding PCMH-type domain-containing protein</fullName>
    </recommendedName>
</protein>
<dbReference type="Proteomes" id="UP001175261">
    <property type="component" value="Unassembled WGS sequence"/>
</dbReference>
<dbReference type="GO" id="GO:0016491">
    <property type="term" value="F:oxidoreductase activity"/>
    <property type="evidence" value="ECO:0007669"/>
    <property type="project" value="UniProtKB-KW"/>
</dbReference>
<evidence type="ECO:0000313" key="7">
    <source>
        <dbReference type="EMBL" id="KAK0387514.1"/>
    </source>
</evidence>
<keyword evidence="3" id="KW-0274">FAD</keyword>